<proteinExistence type="predicted"/>
<organism evidence="1 2">
    <name type="scientific">Fusarium venenatum</name>
    <dbReference type="NCBI Taxonomy" id="56646"/>
    <lineage>
        <taxon>Eukaryota</taxon>
        <taxon>Fungi</taxon>
        <taxon>Dikarya</taxon>
        <taxon>Ascomycota</taxon>
        <taxon>Pezizomycotina</taxon>
        <taxon>Sordariomycetes</taxon>
        <taxon>Hypocreomycetidae</taxon>
        <taxon>Hypocreales</taxon>
        <taxon>Nectriaceae</taxon>
        <taxon>Fusarium</taxon>
    </lineage>
</organism>
<sequence length="46" mass="5177">MTGSEFTSSDMRAIRASCDCPDERFEVEGPEVWIANRSNLLMTPLL</sequence>
<accession>A0A2L2U170</accession>
<dbReference type="Proteomes" id="UP000245910">
    <property type="component" value="Chromosome I"/>
</dbReference>
<reference evidence="2" key="1">
    <citation type="submission" date="2014-10" db="EMBL/GenBank/DDBJ databases">
        <authorList>
            <person name="King R."/>
        </authorList>
    </citation>
    <scope>NUCLEOTIDE SEQUENCE [LARGE SCALE GENOMIC DNA]</scope>
    <source>
        <strain evidence="2">A3/5</strain>
    </source>
</reference>
<dbReference type="AlphaFoldDB" id="A0A2L2U170"/>
<dbReference type="EMBL" id="LN649229">
    <property type="protein sequence ID" value="CEI67735.1"/>
    <property type="molecule type" value="Genomic_DNA"/>
</dbReference>
<protein>
    <submittedName>
        <fullName evidence="1">Uncharacterized protein</fullName>
    </submittedName>
</protein>
<evidence type="ECO:0000313" key="1">
    <source>
        <dbReference type="EMBL" id="CEI67735.1"/>
    </source>
</evidence>
<evidence type="ECO:0000313" key="2">
    <source>
        <dbReference type="Proteomes" id="UP000245910"/>
    </source>
</evidence>
<keyword evidence="2" id="KW-1185">Reference proteome</keyword>
<name>A0A2L2U170_9HYPO</name>